<feature type="region of interest" description="Disordered" evidence="1">
    <location>
        <begin position="1"/>
        <end position="21"/>
    </location>
</feature>
<dbReference type="AlphaFoldDB" id="F9ZQI3"/>
<dbReference type="KEGG" id="acu:Atc_2024"/>
<dbReference type="EMBL" id="CP002573">
    <property type="protein sequence ID" value="AEK58672.1"/>
    <property type="molecule type" value="Genomic_DNA"/>
</dbReference>
<dbReference type="HOGENOM" id="CLU_3426360_0_0_6"/>
<dbReference type="Proteomes" id="UP000006135">
    <property type="component" value="Chromosome"/>
</dbReference>
<reference evidence="2 3" key="1">
    <citation type="journal article" date="2011" name="J. Genet. Genomics">
        <title>Unraveling the Acidithiobacillus caldus complete genome and its central metabolisms for carbon assimilation.</title>
        <authorList>
            <person name="You X.Y."/>
            <person name="Guo X."/>
            <person name="Zheng H.J."/>
            <person name="Zhang M.J."/>
            <person name="Liu L.J."/>
            <person name="Zhu Y.Q."/>
            <person name="Zhu B."/>
            <person name="Wang S.Y."/>
            <person name="Zhao G.P."/>
            <person name="Poetsch A."/>
            <person name="Jiang C.Y."/>
            <person name="Liu S.J."/>
        </authorList>
    </citation>
    <scope>NUCLEOTIDE SEQUENCE [LARGE SCALE GENOMIC DNA]</scope>
    <source>
        <strain evidence="2 3">SM-1</strain>
    </source>
</reference>
<organism evidence="2 3">
    <name type="scientific">Acidithiobacillus caldus (strain SM-1)</name>
    <dbReference type="NCBI Taxonomy" id="990288"/>
    <lineage>
        <taxon>Bacteria</taxon>
        <taxon>Pseudomonadati</taxon>
        <taxon>Pseudomonadota</taxon>
        <taxon>Acidithiobacillia</taxon>
        <taxon>Acidithiobacillales</taxon>
        <taxon>Acidithiobacillaceae</taxon>
        <taxon>Acidithiobacillus</taxon>
    </lineage>
</organism>
<name>F9ZQI3_ACICS</name>
<protein>
    <submittedName>
        <fullName evidence="2">Uncharacterized protein</fullName>
    </submittedName>
</protein>
<evidence type="ECO:0000256" key="1">
    <source>
        <dbReference type="SAM" id="MobiDB-lite"/>
    </source>
</evidence>
<accession>F9ZQI3</accession>
<gene>
    <name evidence="2" type="ordered locus">Atc_2024</name>
</gene>
<keyword evidence="3" id="KW-1185">Reference proteome</keyword>
<sequence length="21" mass="2553">MRNWSSHRILRDHNDPAMANM</sequence>
<evidence type="ECO:0000313" key="3">
    <source>
        <dbReference type="Proteomes" id="UP000006135"/>
    </source>
</evidence>
<evidence type="ECO:0000313" key="2">
    <source>
        <dbReference type="EMBL" id="AEK58672.1"/>
    </source>
</evidence>
<proteinExistence type="predicted"/>